<protein>
    <submittedName>
        <fullName evidence="2">Unannotated protein</fullName>
    </submittedName>
</protein>
<feature type="transmembrane region" description="Helical" evidence="1">
    <location>
        <begin position="12"/>
        <end position="34"/>
    </location>
</feature>
<evidence type="ECO:0000313" key="2">
    <source>
        <dbReference type="EMBL" id="CAB4918075.1"/>
    </source>
</evidence>
<dbReference type="Pfam" id="PF11292">
    <property type="entry name" value="DUF3093"/>
    <property type="match status" value="1"/>
</dbReference>
<organism evidence="2">
    <name type="scientific">freshwater metagenome</name>
    <dbReference type="NCBI Taxonomy" id="449393"/>
    <lineage>
        <taxon>unclassified sequences</taxon>
        <taxon>metagenomes</taxon>
        <taxon>ecological metagenomes</taxon>
    </lineage>
</organism>
<accession>A0A6J7HNU9</accession>
<evidence type="ECO:0000256" key="1">
    <source>
        <dbReference type="SAM" id="Phobius"/>
    </source>
</evidence>
<sequence>MNESSGFRERLLPPWWIFAIASGLVGMIAVAYGAALSPPVGWLIFVAGAGIVSWLLWVTSPVIEVTDTHLAAGRALVPRTSIAGAIGLTGALARAERGPSADVRRFVLLRTWRASTAVLVTLDDPGDPHPAWLLTSRNPDLLVRALQ</sequence>
<keyword evidence="1" id="KW-1133">Transmembrane helix</keyword>
<dbReference type="AlphaFoldDB" id="A0A6J7HNU9"/>
<proteinExistence type="predicted"/>
<reference evidence="2" key="1">
    <citation type="submission" date="2020-05" db="EMBL/GenBank/DDBJ databases">
        <authorList>
            <person name="Chiriac C."/>
            <person name="Salcher M."/>
            <person name="Ghai R."/>
            <person name="Kavagutti S V."/>
        </authorList>
    </citation>
    <scope>NUCLEOTIDE SEQUENCE</scope>
</reference>
<feature type="transmembrane region" description="Helical" evidence="1">
    <location>
        <begin position="40"/>
        <end position="58"/>
    </location>
</feature>
<name>A0A6J7HNU9_9ZZZZ</name>
<dbReference type="InterPro" id="IPR021443">
    <property type="entry name" value="DUF3093"/>
</dbReference>
<dbReference type="EMBL" id="CAFBNB010000008">
    <property type="protein sequence ID" value="CAB4918075.1"/>
    <property type="molecule type" value="Genomic_DNA"/>
</dbReference>
<keyword evidence="1" id="KW-0812">Transmembrane</keyword>
<keyword evidence="1" id="KW-0472">Membrane</keyword>
<gene>
    <name evidence="2" type="ORF">UFOPK3720_00078</name>
</gene>